<dbReference type="Pfam" id="PF00497">
    <property type="entry name" value="SBP_bac_3"/>
    <property type="match status" value="1"/>
</dbReference>
<dbReference type="PANTHER" id="PTHR30085:SF6">
    <property type="entry name" value="ABC TRANSPORTER GLUTAMINE-BINDING PROTEIN GLNH"/>
    <property type="match status" value="1"/>
</dbReference>
<keyword evidence="6" id="KW-0812">Transmembrane</keyword>
<evidence type="ECO:0000259" key="7">
    <source>
        <dbReference type="SMART" id="SM00062"/>
    </source>
</evidence>
<keyword evidence="2" id="KW-0813">Transport</keyword>
<evidence type="ECO:0000256" key="3">
    <source>
        <dbReference type="ARBA" id="ARBA00022729"/>
    </source>
</evidence>
<evidence type="ECO:0000256" key="1">
    <source>
        <dbReference type="ARBA" id="ARBA00010333"/>
    </source>
</evidence>
<gene>
    <name evidence="8" type="ORF">RM590_09215</name>
</gene>
<evidence type="ECO:0000313" key="9">
    <source>
        <dbReference type="Proteomes" id="UP001183246"/>
    </source>
</evidence>
<keyword evidence="3" id="KW-0732">Signal</keyword>
<proteinExistence type="inferred from homology"/>
<keyword evidence="6" id="KW-1133">Transmembrane helix</keyword>
<dbReference type="InterPro" id="IPR051455">
    <property type="entry name" value="Bact_solute-bind_prot3"/>
</dbReference>
<evidence type="ECO:0000256" key="4">
    <source>
        <dbReference type="RuleBase" id="RU003744"/>
    </source>
</evidence>
<dbReference type="PROSITE" id="PS01039">
    <property type="entry name" value="SBP_BACTERIAL_3"/>
    <property type="match status" value="1"/>
</dbReference>
<accession>A0ABU2MMH0</accession>
<evidence type="ECO:0000313" key="8">
    <source>
        <dbReference type="EMBL" id="MDT0342799.1"/>
    </source>
</evidence>
<evidence type="ECO:0000256" key="5">
    <source>
        <dbReference type="SAM" id="MobiDB-lite"/>
    </source>
</evidence>
<dbReference type="InterPro" id="IPR006311">
    <property type="entry name" value="TAT_signal"/>
</dbReference>
<reference evidence="9" key="1">
    <citation type="submission" date="2023-07" db="EMBL/GenBank/DDBJ databases">
        <title>30 novel species of actinomycetes from the DSMZ collection.</title>
        <authorList>
            <person name="Nouioui I."/>
        </authorList>
    </citation>
    <scope>NUCLEOTIDE SEQUENCE [LARGE SCALE GENOMIC DNA]</scope>
    <source>
        <strain evidence="9">DSM 44938</strain>
    </source>
</reference>
<evidence type="ECO:0000256" key="6">
    <source>
        <dbReference type="SAM" id="Phobius"/>
    </source>
</evidence>
<dbReference type="EMBL" id="JAVREL010000004">
    <property type="protein sequence ID" value="MDT0342799.1"/>
    <property type="molecule type" value="Genomic_DNA"/>
</dbReference>
<dbReference type="SUPFAM" id="SSF53850">
    <property type="entry name" value="Periplasmic binding protein-like II"/>
    <property type="match status" value="1"/>
</dbReference>
<feature type="domain" description="Solute-binding protein family 3/N-terminal" evidence="7">
    <location>
        <begin position="112"/>
        <end position="331"/>
    </location>
</feature>
<feature type="compositionally biased region" description="Basic and acidic residues" evidence="5">
    <location>
        <begin position="7"/>
        <end position="24"/>
    </location>
</feature>
<sequence length="356" mass="38674">MSEQPEQPERTARRDRIRPTRRGTRADRRALLLAAAGLALAGTMLVGSLPRNAGGEAARTGPGYAVAEPADDHIAPLAERERCDDGTDAAASFRPERDETGRAIREIQERGHLVVGIDQNSYLWGYRTPDTGDIVGFDIELVRAIADDLLGDPDAVTFLAIPTSERANAIRGNDVDMVVRTMSITCERWEKVAFSTAYFETGQQLLVPRDSPIEGYDDSLRGMRVCSAEGSTAEGLLQDNSFGAELVLAPNHLDCLVQVQLGVADALMTDSALAAGHIAQDPSTRLVGEPLTQESYGVAMNLDNTDLVRWVNAVLEDYRGGGAQSGWREAAEDWLAGYLYPEGDPPPEPPRPLYRD</sequence>
<dbReference type="Gene3D" id="3.40.190.10">
    <property type="entry name" value="Periplasmic binding protein-like II"/>
    <property type="match status" value="2"/>
</dbReference>
<dbReference type="InterPro" id="IPR001638">
    <property type="entry name" value="Solute-binding_3/MltF_N"/>
</dbReference>
<dbReference type="PROSITE" id="PS51318">
    <property type="entry name" value="TAT"/>
    <property type="match status" value="1"/>
</dbReference>
<evidence type="ECO:0000256" key="2">
    <source>
        <dbReference type="ARBA" id="ARBA00022448"/>
    </source>
</evidence>
<name>A0ABU2MMH0_9ACTN</name>
<organism evidence="8 9">
    <name type="scientific">Streptomyces litchfieldiae</name>
    <dbReference type="NCBI Taxonomy" id="3075543"/>
    <lineage>
        <taxon>Bacteria</taxon>
        <taxon>Bacillati</taxon>
        <taxon>Actinomycetota</taxon>
        <taxon>Actinomycetes</taxon>
        <taxon>Kitasatosporales</taxon>
        <taxon>Streptomycetaceae</taxon>
        <taxon>Streptomyces</taxon>
    </lineage>
</organism>
<feature type="region of interest" description="Disordered" evidence="5">
    <location>
        <begin position="1"/>
        <end position="24"/>
    </location>
</feature>
<keyword evidence="6" id="KW-0472">Membrane</keyword>
<keyword evidence="9" id="KW-1185">Reference proteome</keyword>
<dbReference type="SMART" id="SM00062">
    <property type="entry name" value="PBPb"/>
    <property type="match status" value="1"/>
</dbReference>
<protein>
    <submittedName>
        <fullName evidence="8">Glutamate ABC transporter substrate-binding protein</fullName>
    </submittedName>
</protein>
<dbReference type="RefSeq" id="WP_311703935.1">
    <property type="nucleotide sequence ID" value="NZ_JAVREL010000004.1"/>
</dbReference>
<comment type="similarity">
    <text evidence="1 4">Belongs to the bacterial solute-binding protein 3 family.</text>
</comment>
<dbReference type="CDD" id="cd13690">
    <property type="entry name" value="PBP2_GluB"/>
    <property type="match status" value="1"/>
</dbReference>
<dbReference type="PANTHER" id="PTHR30085">
    <property type="entry name" value="AMINO ACID ABC TRANSPORTER PERMEASE"/>
    <property type="match status" value="1"/>
</dbReference>
<dbReference type="Proteomes" id="UP001183246">
    <property type="component" value="Unassembled WGS sequence"/>
</dbReference>
<dbReference type="InterPro" id="IPR018313">
    <property type="entry name" value="SBP_3_CS"/>
</dbReference>
<comment type="caution">
    <text evidence="8">The sequence shown here is derived from an EMBL/GenBank/DDBJ whole genome shotgun (WGS) entry which is preliminary data.</text>
</comment>
<feature type="transmembrane region" description="Helical" evidence="6">
    <location>
        <begin position="30"/>
        <end position="49"/>
    </location>
</feature>